<dbReference type="Proteomes" id="UP000070188">
    <property type="component" value="Unassembled WGS sequence"/>
</dbReference>
<accession>A0A132MTF8</accession>
<reference evidence="2" key="1">
    <citation type="submission" date="2015-04" db="EMBL/GenBank/DDBJ databases">
        <title>Physiological reanalysis, assessment of diazotrophy, and genome sequences of multiple isolates of Streptomyces thermoautotrophicus.</title>
        <authorList>
            <person name="MacKellar D.C."/>
            <person name="Lieber L."/>
            <person name="Norman J."/>
            <person name="Bolger A."/>
            <person name="Tobin C."/>
            <person name="Murray J.W."/>
            <person name="Chang R."/>
            <person name="Ford T."/>
            <person name="Nguyen P.Q."/>
            <person name="Woodward J."/>
            <person name="Permingeat H."/>
            <person name="Joshi N.S."/>
            <person name="Silver P.A."/>
            <person name="Usadel B."/>
            <person name="Rutherford A.W."/>
            <person name="Friesen M."/>
            <person name="Prell J."/>
        </authorList>
    </citation>
    <scope>NUCLEOTIDE SEQUENCE [LARGE SCALE GENOMIC DNA]</scope>
    <source>
        <strain evidence="2">H1</strain>
    </source>
</reference>
<dbReference type="AlphaFoldDB" id="A0A132MTF8"/>
<gene>
    <name evidence="1" type="ORF">LI90_2028</name>
</gene>
<comment type="caution">
    <text evidence="1">The sequence shown here is derived from an EMBL/GenBank/DDBJ whole genome shotgun (WGS) entry which is preliminary data.</text>
</comment>
<sequence length="39" mass="4026">MDGSLTVSVCPDGQDAGAAASAIGRDCSKVVPQVWQRYS</sequence>
<keyword evidence="2" id="KW-1185">Reference proteome</keyword>
<protein>
    <submittedName>
        <fullName evidence="1">Uncharacterized protein</fullName>
    </submittedName>
</protein>
<evidence type="ECO:0000313" key="1">
    <source>
        <dbReference type="EMBL" id="KWX01000.1"/>
    </source>
</evidence>
<proteinExistence type="predicted"/>
<evidence type="ECO:0000313" key="2">
    <source>
        <dbReference type="Proteomes" id="UP000070188"/>
    </source>
</evidence>
<name>A0A132MTF8_9ACTN</name>
<dbReference type="EMBL" id="LAXD01000001">
    <property type="protein sequence ID" value="KWX01000.1"/>
    <property type="molecule type" value="Genomic_DNA"/>
</dbReference>
<organism evidence="1 2">
    <name type="scientific">Carbonactinospora thermoautotrophica</name>
    <dbReference type="NCBI Taxonomy" id="1469144"/>
    <lineage>
        <taxon>Bacteria</taxon>
        <taxon>Bacillati</taxon>
        <taxon>Actinomycetota</taxon>
        <taxon>Actinomycetes</taxon>
        <taxon>Kitasatosporales</taxon>
        <taxon>Carbonactinosporaceae</taxon>
        <taxon>Carbonactinospora</taxon>
    </lineage>
</organism>